<proteinExistence type="predicted"/>
<evidence type="ECO:0000313" key="3">
    <source>
        <dbReference type="Proteomes" id="UP001296104"/>
    </source>
</evidence>
<feature type="compositionally biased region" description="Low complexity" evidence="1">
    <location>
        <begin position="210"/>
        <end position="254"/>
    </location>
</feature>
<dbReference type="PANTHER" id="PTHR38703">
    <property type="entry name" value="CHROMOSOME 8, WHOLE GENOME SHOTGUN SEQUENCE"/>
    <property type="match status" value="1"/>
</dbReference>
<dbReference type="AlphaFoldDB" id="A0AAI8YU84"/>
<evidence type="ECO:0000256" key="1">
    <source>
        <dbReference type="SAM" id="MobiDB-lite"/>
    </source>
</evidence>
<name>A0AAI8YU84_9PEZI</name>
<feature type="compositionally biased region" description="Polar residues" evidence="1">
    <location>
        <begin position="255"/>
        <end position="269"/>
    </location>
</feature>
<keyword evidence="3" id="KW-1185">Reference proteome</keyword>
<organism evidence="2 3">
    <name type="scientific">Lecanosticta acicola</name>
    <dbReference type="NCBI Taxonomy" id="111012"/>
    <lineage>
        <taxon>Eukaryota</taxon>
        <taxon>Fungi</taxon>
        <taxon>Dikarya</taxon>
        <taxon>Ascomycota</taxon>
        <taxon>Pezizomycotina</taxon>
        <taxon>Dothideomycetes</taxon>
        <taxon>Dothideomycetidae</taxon>
        <taxon>Mycosphaerellales</taxon>
        <taxon>Mycosphaerellaceae</taxon>
        <taxon>Lecanosticta</taxon>
    </lineage>
</organism>
<evidence type="ECO:0000313" key="2">
    <source>
        <dbReference type="EMBL" id="CAK3877617.1"/>
    </source>
</evidence>
<comment type="caution">
    <text evidence="2">The sequence shown here is derived from an EMBL/GenBank/DDBJ whole genome shotgun (WGS) entry which is preliminary data.</text>
</comment>
<evidence type="ECO:0008006" key="4">
    <source>
        <dbReference type="Google" id="ProtNLM"/>
    </source>
</evidence>
<dbReference type="Proteomes" id="UP001296104">
    <property type="component" value="Unassembled WGS sequence"/>
</dbReference>
<feature type="region of interest" description="Disordered" evidence="1">
    <location>
        <begin position="1"/>
        <end position="39"/>
    </location>
</feature>
<dbReference type="EMBL" id="CAVMBE010000008">
    <property type="protein sequence ID" value="CAK3877617.1"/>
    <property type="molecule type" value="Genomic_DNA"/>
</dbReference>
<protein>
    <recommendedName>
        <fullName evidence="4">Allergen</fullName>
    </recommendedName>
</protein>
<gene>
    <name evidence="2" type="ORF">LECACI_7A002087</name>
</gene>
<sequence>MQAAKDAVKKFTSKDGHHDTTVHEQVSPAVTSETVRPEQEERVTQAVDREVHQDHYHTSVQPVHDKEVLPEQHHHQAAGVEHRHVNHDDHARNKEHLAQEAAQFKDTSVRHDTHHTTTVNPTVTGTHTHHHVHENIQPVVHKQTVEPHVMHTTVPVHEVHQNAAQHHSTSTLPAVGMQDFKKAGGALTGREERHDAFEGAPRHHHHHGEGTNTTAAGTTHGQGTFDNFNNNGTTHGQDTLDNNLNNNGGVHNTNTRGLDSTTSGQTTGKPSLMDKLNPKVDADGDGKRGLMD</sequence>
<reference evidence="2" key="1">
    <citation type="submission" date="2023-11" db="EMBL/GenBank/DDBJ databases">
        <authorList>
            <person name="Alioto T."/>
            <person name="Alioto T."/>
            <person name="Gomez Garrido J."/>
        </authorList>
    </citation>
    <scope>NUCLEOTIDE SEQUENCE</scope>
</reference>
<accession>A0AAI8YU84</accession>
<feature type="region of interest" description="Disordered" evidence="1">
    <location>
        <begin position="188"/>
        <end position="292"/>
    </location>
</feature>
<feature type="compositionally biased region" description="Basic and acidic residues" evidence="1">
    <location>
        <begin position="189"/>
        <end position="201"/>
    </location>
</feature>
<feature type="compositionally biased region" description="Basic and acidic residues" evidence="1">
    <location>
        <begin position="1"/>
        <end position="22"/>
    </location>
</feature>
<dbReference type="PANTHER" id="PTHR38703:SF1">
    <property type="entry name" value="ALLERGEN"/>
    <property type="match status" value="1"/>
</dbReference>
<feature type="compositionally biased region" description="Basic and acidic residues" evidence="1">
    <location>
        <begin position="276"/>
        <end position="292"/>
    </location>
</feature>